<keyword evidence="2" id="KW-0444">Lipid biosynthesis</keyword>
<evidence type="ECO:0000256" key="12">
    <source>
        <dbReference type="SAM" id="Phobius"/>
    </source>
</evidence>
<feature type="transmembrane region" description="Helical" evidence="12">
    <location>
        <begin position="169"/>
        <end position="186"/>
    </location>
</feature>
<evidence type="ECO:0000256" key="7">
    <source>
        <dbReference type="ARBA" id="ARBA00022989"/>
    </source>
</evidence>
<evidence type="ECO:0000256" key="1">
    <source>
        <dbReference type="ARBA" id="ARBA00004127"/>
    </source>
</evidence>
<evidence type="ECO:0000313" key="13">
    <source>
        <dbReference type="EMBL" id="GJE91709.1"/>
    </source>
</evidence>
<evidence type="ECO:0000256" key="6">
    <source>
        <dbReference type="ARBA" id="ARBA00022824"/>
    </source>
</evidence>
<comment type="subcellular location">
    <subcellularLocation>
        <location evidence="1">Endomembrane system</location>
        <topology evidence="1">Multi-pass membrane protein</topology>
    </subcellularLocation>
</comment>
<evidence type="ECO:0000256" key="10">
    <source>
        <dbReference type="ARBA" id="ARBA00023209"/>
    </source>
</evidence>
<gene>
    <name evidence="13" type="ORF">PsYK624_078590</name>
</gene>
<evidence type="ECO:0000256" key="4">
    <source>
        <dbReference type="ARBA" id="ARBA00022691"/>
    </source>
</evidence>
<evidence type="ECO:0000256" key="9">
    <source>
        <dbReference type="ARBA" id="ARBA00023136"/>
    </source>
</evidence>
<reference evidence="13 14" key="1">
    <citation type="submission" date="2021-08" db="EMBL/GenBank/DDBJ databases">
        <title>Draft Genome Sequence of Phanerochaete sordida strain YK-624.</title>
        <authorList>
            <person name="Mori T."/>
            <person name="Dohra H."/>
            <person name="Suzuki T."/>
            <person name="Kawagishi H."/>
            <person name="Hirai H."/>
        </authorList>
    </citation>
    <scope>NUCLEOTIDE SEQUENCE [LARGE SCALE GENOMIC DNA]</scope>
    <source>
        <strain evidence="13 14">YK-624</strain>
    </source>
</reference>
<dbReference type="Proteomes" id="UP000703269">
    <property type="component" value="Unassembled WGS sequence"/>
</dbReference>
<evidence type="ECO:0000256" key="5">
    <source>
        <dbReference type="ARBA" id="ARBA00022692"/>
    </source>
</evidence>
<evidence type="ECO:0000313" key="14">
    <source>
        <dbReference type="Proteomes" id="UP000703269"/>
    </source>
</evidence>
<comment type="caution">
    <text evidence="13">The sequence shown here is derived from an EMBL/GenBank/DDBJ whole genome shotgun (WGS) entry which is preliminary data.</text>
</comment>
<sequence length="257" mass="28092">MFAIGSTAGSFATEPLIKSLMLQCNLIAAYWALQQPTPDPSSTEQARFRRESAGEVLPGLLVWGGLLVKYTLYALFSTETAVLLVAYAPRASWFPSWLALPATAVHAAAALAPRLHASPYFTLGTVLVCGGGLVRRACYRALGRRFTFRLALRADHALETRGPYAVVRHPAYGGALAFVAGAYMCVRDRASLLAALGLWDTRVGTVLRFAAVVLAVLAASAFVDRARVEDEALKRKFGVQWERWAKRTPYKLIPFIF</sequence>
<feature type="transmembrane region" description="Helical" evidence="12">
    <location>
        <begin position="206"/>
        <end position="223"/>
    </location>
</feature>
<dbReference type="GO" id="GO:0008654">
    <property type="term" value="P:phospholipid biosynthetic process"/>
    <property type="evidence" value="ECO:0007669"/>
    <property type="project" value="UniProtKB-KW"/>
</dbReference>
<dbReference type="GO" id="GO:0012505">
    <property type="term" value="C:endomembrane system"/>
    <property type="evidence" value="ECO:0007669"/>
    <property type="project" value="UniProtKB-SubCell"/>
</dbReference>
<keyword evidence="9 12" id="KW-0472">Membrane</keyword>
<feature type="transmembrane region" description="Helical" evidence="12">
    <location>
        <begin position="56"/>
        <end position="76"/>
    </location>
</feature>
<accession>A0A9P3GC88</accession>
<dbReference type="AlphaFoldDB" id="A0A9P3GC88"/>
<keyword evidence="3" id="KW-0489">Methyltransferase</keyword>
<keyword evidence="5 12" id="KW-0812">Transmembrane</keyword>
<dbReference type="OrthoDB" id="422086at2759"/>
<name>A0A9P3GC88_9APHY</name>
<keyword evidence="3" id="KW-0808">Transferase</keyword>
<evidence type="ECO:0000256" key="8">
    <source>
        <dbReference type="ARBA" id="ARBA00023098"/>
    </source>
</evidence>
<keyword evidence="4" id="KW-0949">S-adenosyl-L-methionine</keyword>
<evidence type="ECO:0000256" key="2">
    <source>
        <dbReference type="ARBA" id="ARBA00022516"/>
    </source>
</evidence>
<dbReference type="GO" id="GO:0032259">
    <property type="term" value="P:methylation"/>
    <property type="evidence" value="ECO:0007669"/>
    <property type="project" value="UniProtKB-KW"/>
</dbReference>
<keyword evidence="10" id="KW-0594">Phospholipid biosynthesis</keyword>
<feature type="transmembrane region" description="Helical" evidence="12">
    <location>
        <begin position="120"/>
        <end position="142"/>
    </location>
</feature>
<dbReference type="PANTHER" id="PTHR12714">
    <property type="entry name" value="PROTEIN-S ISOPRENYLCYSTEINE O-METHYLTRANSFERASE"/>
    <property type="match status" value="1"/>
</dbReference>
<dbReference type="EMBL" id="BPQB01000022">
    <property type="protein sequence ID" value="GJE91709.1"/>
    <property type="molecule type" value="Genomic_DNA"/>
</dbReference>
<dbReference type="Gene3D" id="1.20.120.1630">
    <property type="match status" value="1"/>
</dbReference>
<evidence type="ECO:0000256" key="3">
    <source>
        <dbReference type="ARBA" id="ARBA00022603"/>
    </source>
</evidence>
<dbReference type="PANTHER" id="PTHR12714:SF9">
    <property type="entry name" value="PROTEIN-S-ISOPRENYLCYSTEINE O-METHYLTRANSFERASE"/>
    <property type="match status" value="1"/>
</dbReference>
<keyword evidence="11" id="KW-1208">Phospholipid metabolism</keyword>
<keyword evidence="7 12" id="KW-1133">Transmembrane helix</keyword>
<dbReference type="GO" id="GO:0008168">
    <property type="term" value="F:methyltransferase activity"/>
    <property type="evidence" value="ECO:0007669"/>
    <property type="project" value="UniProtKB-KW"/>
</dbReference>
<protein>
    <submittedName>
        <fullName evidence="13">Isoprenylcysteine carboxylmethyltransferase family protein</fullName>
    </submittedName>
</protein>
<keyword evidence="14" id="KW-1185">Reference proteome</keyword>
<organism evidence="13 14">
    <name type="scientific">Phanerochaete sordida</name>
    <dbReference type="NCBI Taxonomy" id="48140"/>
    <lineage>
        <taxon>Eukaryota</taxon>
        <taxon>Fungi</taxon>
        <taxon>Dikarya</taxon>
        <taxon>Basidiomycota</taxon>
        <taxon>Agaricomycotina</taxon>
        <taxon>Agaricomycetes</taxon>
        <taxon>Polyporales</taxon>
        <taxon>Phanerochaetaceae</taxon>
        <taxon>Phanerochaete</taxon>
    </lineage>
</organism>
<keyword evidence="8" id="KW-0443">Lipid metabolism</keyword>
<keyword evidence="6" id="KW-0256">Endoplasmic reticulum</keyword>
<evidence type="ECO:0000256" key="11">
    <source>
        <dbReference type="ARBA" id="ARBA00023264"/>
    </source>
</evidence>
<dbReference type="InterPro" id="IPR007318">
    <property type="entry name" value="Phopholipid_MeTrfase"/>
</dbReference>
<proteinExistence type="predicted"/>
<dbReference type="Pfam" id="PF04191">
    <property type="entry name" value="PEMT"/>
    <property type="match status" value="1"/>
</dbReference>